<evidence type="ECO:0000313" key="2">
    <source>
        <dbReference type="EMBL" id="EEF52351.1"/>
    </source>
</evidence>
<evidence type="ECO:0000313" key="3">
    <source>
        <dbReference type="Proteomes" id="UP000008311"/>
    </source>
</evidence>
<accession>B9R771</accession>
<dbReference type="Proteomes" id="UP000008311">
    <property type="component" value="Unassembled WGS sequence"/>
</dbReference>
<dbReference type="InterPro" id="IPR026960">
    <property type="entry name" value="RVT-Znf"/>
</dbReference>
<dbReference type="InParanoid" id="B9R771"/>
<feature type="domain" description="Reverse transcriptase zinc-binding" evidence="1">
    <location>
        <begin position="149"/>
        <end position="215"/>
    </location>
</feature>
<dbReference type="EMBL" id="EQ973772">
    <property type="protein sequence ID" value="EEF52351.1"/>
    <property type="molecule type" value="Genomic_DNA"/>
</dbReference>
<reference evidence="3" key="1">
    <citation type="journal article" date="2010" name="Nat. Biotechnol.">
        <title>Draft genome sequence of the oilseed species Ricinus communis.</title>
        <authorList>
            <person name="Chan A.P."/>
            <person name="Crabtree J."/>
            <person name="Zhao Q."/>
            <person name="Lorenzi H."/>
            <person name="Orvis J."/>
            <person name="Puiu D."/>
            <person name="Melake-Berhan A."/>
            <person name="Jones K.M."/>
            <person name="Redman J."/>
            <person name="Chen G."/>
            <person name="Cahoon E.B."/>
            <person name="Gedil M."/>
            <person name="Stanke M."/>
            <person name="Haas B.J."/>
            <person name="Wortman J.R."/>
            <person name="Fraser-Liggett C.M."/>
            <person name="Ravel J."/>
            <person name="Rabinowicz P.D."/>
        </authorList>
    </citation>
    <scope>NUCLEOTIDE SEQUENCE [LARGE SCALE GENOMIC DNA]</scope>
    <source>
        <strain evidence="3">cv. Hale</strain>
    </source>
</reference>
<keyword evidence="3" id="KW-1185">Reference proteome</keyword>
<gene>
    <name evidence="2" type="ORF">RCOM_1589310</name>
</gene>
<sequence>MTRDVEARRLSFNEWYSGIAKRGNRPPWIWSTLLHGREVLAPNLRWNVCNGRWVPGSHDFKVESPHLENDDVILVSDLIDTEEVEWKDLLRRLFNSSDQERIRRIVIGPREVNDDLIWDGCPSGAYSMKKGYAWLMESNGKGQIQGMVPRMENKEYWRSIWKLEVPPKIQCFLWRWSTGAVTVSDILFKRHCSPSNLCIICGNEPETICRMLFHSLGGRRSLEWLKKAIGRMFFSWQLMCAGPCGRP</sequence>
<organism evidence="2 3">
    <name type="scientific">Ricinus communis</name>
    <name type="common">Castor bean</name>
    <dbReference type="NCBI Taxonomy" id="3988"/>
    <lineage>
        <taxon>Eukaryota</taxon>
        <taxon>Viridiplantae</taxon>
        <taxon>Streptophyta</taxon>
        <taxon>Embryophyta</taxon>
        <taxon>Tracheophyta</taxon>
        <taxon>Spermatophyta</taxon>
        <taxon>Magnoliopsida</taxon>
        <taxon>eudicotyledons</taxon>
        <taxon>Gunneridae</taxon>
        <taxon>Pentapetalae</taxon>
        <taxon>rosids</taxon>
        <taxon>fabids</taxon>
        <taxon>Malpighiales</taxon>
        <taxon>Euphorbiaceae</taxon>
        <taxon>Acalyphoideae</taxon>
        <taxon>Acalypheae</taxon>
        <taxon>Ricinus</taxon>
    </lineage>
</organism>
<dbReference type="AlphaFoldDB" id="B9R771"/>
<protein>
    <recommendedName>
        <fullName evidence="1">Reverse transcriptase zinc-binding domain-containing protein</fullName>
    </recommendedName>
</protein>
<proteinExistence type="predicted"/>
<evidence type="ECO:0000259" key="1">
    <source>
        <dbReference type="Pfam" id="PF13966"/>
    </source>
</evidence>
<dbReference type="eggNOG" id="KOG1075">
    <property type="taxonomic scope" value="Eukaryota"/>
</dbReference>
<name>B9R771_RICCO</name>
<dbReference type="Pfam" id="PF13966">
    <property type="entry name" value="zf-RVT"/>
    <property type="match status" value="1"/>
</dbReference>